<dbReference type="InterPro" id="IPR007187">
    <property type="entry name" value="Nucleoporin_Nup133/Nup155_C"/>
</dbReference>
<dbReference type="Pfam" id="PF03177">
    <property type="entry name" value="Nucleoporin_C"/>
    <property type="match status" value="1"/>
</dbReference>
<dbReference type="GO" id="GO:0044611">
    <property type="term" value="C:nuclear pore inner ring"/>
    <property type="evidence" value="ECO:0007669"/>
    <property type="project" value="TreeGrafter"/>
</dbReference>
<sequence length="190" mass="21917">FEQIFETSLKTDDELFHVALYDSLIENNQSDTLLYIKSHYLEDYLKRCSTIRPDNLYVLNLLWKYYEKNQNFSAAARVLDKLADKQGLDMNLSQRIEYLSRAIMCIKGSEMRISSSGEGEFLHELEEKMEVARIQLQILEALQQKKNSLSVKASPIQTNSIDDAINTLNSNFQPIQQVFPCIDVTLVVNV</sequence>
<evidence type="ECO:0000256" key="1">
    <source>
        <dbReference type="ARBA" id="ARBA00004123"/>
    </source>
</evidence>
<dbReference type="GO" id="GO:0006405">
    <property type="term" value="P:RNA export from nucleus"/>
    <property type="evidence" value="ECO:0007669"/>
    <property type="project" value="TreeGrafter"/>
</dbReference>
<accession>A0A4Y1ZTG1</accession>
<dbReference type="InterPro" id="IPR042537">
    <property type="entry name" value="Nucleoporin_Nup155_C_2"/>
</dbReference>
<dbReference type="Proteomes" id="UP000499080">
    <property type="component" value="Unassembled WGS sequence"/>
</dbReference>
<keyword evidence="4" id="KW-0539">Nucleus</keyword>
<dbReference type="GO" id="GO:0036228">
    <property type="term" value="P:protein localization to nuclear inner membrane"/>
    <property type="evidence" value="ECO:0007669"/>
    <property type="project" value="TreeGrafter"/>
</dbReference>
<proteinExistence type="inferred from homology"/>
<keyword evidence="3" id="KW-0813">Transport</keyword>
<feature type="domain" description="Nucleoporin Nup133/Nup155-like C-terminal" evidence="5">
    <location>
        <begin position="2"/>
        <end position="180"/>
    </location>
</feature>
<organism evidence="6 7">
    <name type="scientific">Araneus ventricosus</name>
    <name type="common">Orbweaver spider</name>
    <name type="synonym">Epeira ventricosa</name>
    <dbReference type="NCBI Taxonomy" id="182803"/>
    <lineage>
        <taxon>Eukaryota</taxon>
        <taxon>Metazoa</taxon>
        <taxon>Ecdysozoa</taxon>
        <taxon>Arthropoda</taxon>
        <taxon>Chelicerata</taxon>
        <taxon>Arachnida</taxon>
        <taxon>Araneae</taxon>
        <taxon>Araneomorphae</taxon>
        <taxon>Entelegynae</taxon>
        <taxon>Araneoidea</taxon>
        <taxon>Araneidae</taxon>
        <taxon>Araneus</taxon>
    </lineage>
</organism>
<protein>
    <submittedName>
        <fullName evidence="6">Nuclear pore complex protein Nup155</fullName>
    </submittedName>
</protein>
<evidence type="ECO:0000256" key="2">
    <source>
        <dbReference type="ARBA" id="ARBA00007373"/>
    </source>
</evidence>
<dbReference type="InterPro" id="IPR004870">
    <property type="entry name" value="Nucleoporin_Nup155"/>
</dbReference>
<dbReference type="GO" id="GO:0017056">
    <property type="term" value="F:structural constituent of nuclear pore"/>
    <property type="evidence" value="ECO:0007669"/>
    <property type="project" value="InterPro"/>
</dbReference>
<dbReference type="PANTHER" id="PTHR10350:SF6">
    <property type="entry name" value="NUCLEAR PORE COMPLEX PROTEIN NUP155"/>
    <property type="match status" value="1"/>
</dbReference>
<keyword evidence="7" id="KW-1185">Reference proteome</keyword>
<comment type="caution">
    <text evidence="6">The sequence shown here is derived from an EMBL/GenBank/DDBJ whole genome shotgun (WGS) entry which is preliminary data.</text>
</comment>
<reference evidence="6 7" key="1">
    <citation type="journal article" date="2019" name="Sci. Rep.">
        <title>Orb-weaving spider Araneus ventricosus genome elucidates the spidroin gene catalogue.</title>
        <authorList>
            <person name="Kono N."/>
            <person name="Nakamura H."/>
            <person name="Ohtoshi R."/>
            <person name="Moran D.A.P."/>
            <person name="Shinohara A."/>
            <person name="Yoshida Y."/>
            <person name="Fujiwara M."/>
            <person name="Mori M."/>
            <person name="Tomita M."/>
            <person name="Arakawa K."/>
        </authorList>
    </citation>
    <scope>NUCLEOTIDE SEQUENCE [LARGE SCALE GENOMIC DNA]</scope>
</reference>
<dbReference type="FunFam" id="1.25.40.440:FF:000001">
    <property type="entry name" value="Nuclear pore complex subunit"/>
    <property type="match status" value="1"/>
</dbReference>
<comment type="subcellular location">
    <subcellularLocation>
        <location evidence="1">Nucleus</location>
    </subcellularLocation>
</comment>
<dbReference type="GO" id="GO:0006606">
    <property type="term" value="P:protein import into nucleus"/>
    <property type="evidence" value="ECO:0007669"/>
    <property type="project" value="TreeGrafter"/>
</dbReference>
<dbReference type="GO" id="GO:0000972">
    <property type="term" value="P:transcription-dependent tethering of RNA polymerase II gene DNA at nuclear periphery"/>
    <property type="evidence" value="ECO:0007669"/>
    <property type="project" value="TreeGrafter"/>
</dbReference>
<name>A0A4Y1ZTG1_ARAVE</name>
<evidence type="ECO:0000259" key="5">
    <source>
        <dbReference type="Pfam" id="PF03177"/>
    </source>
</evidence>
<dbReference type="Gene3D" id="1.20.120.1050">
    <property type="match status" value="1"/>
</dbReference>
<evidence type="ECO:0000256" key="3">
    <source>
        <dbReference type="ARBA" id="ARBA00022448"/>
    </source>
</evidence>
<feature type="non-terminal residue" evidence="6">
    <location>
        <position position="1"/>
    </location>
</feature>
<evidence type="ECO:0000313" key="6">
    <source>
        <dbReference type="EMBL" id="GBL67313.1"/>
    </source>
</evidence>
<evidence type="ECO:0000256" key="4">
    <source>
        <dbReference type="ARBA" id="ARBA00023242"/>
    </source>
</evidence>
<dbReference type="EMBL" id="BGPR01077774">
    <property type="protein sequence ID" value="GBL67313.1"/>
    <property type="molecule type" value="Genomic_DNA"/>
</dbReference>
<dbReference type="AlphaFoldDB" id="A0A4Y1ZTG1"/>
<evidence type="ECO:0000313" key="7">
    <source>
        <dbReference type="Proteomes" id="UP000499080"/>
    </source>
</evidence>
<comment type="similarity">
    <text evidence="2">Belongs to the non-repetitive/WGA-negative nucleoporin family.</text>
</comment>
<dbReference type="OrthoDB" id="338970at2759"/>
<gene>
    <name evidence="6" type="primary">Nup155</name>
    <name evidence="6" type="ORF">AVEN_138404_1</name>
</gene>
<dbReference type="Gene3D" id="1.25.40.440">
    <property type="entry name" value="Nucleoporin, helical domain, central subdomain"/>
    <property type="match status" value="1"/>
</dbReference>
<dbReference type="PANTHER" id="PTHR10350">
    <property type="entry name" value="NUCLEAR PORE COMPLEX PROTEIN NUP155"/>
    <property type="match status" value="1"/>
</dbReference>